<dbReference type="Proteomes" id="UP001165423">
    <property type="component" value="Unassembled WGS sequence"/>
</dbReference>
<keyword evidence="2" id="KW-0378">Hydrolase</keyword>
<dbReference type="Gene3D" id="3.60.21.10">
    <property type="match status" value="1"/>
</dbReference>
<dbReference type="PROSITE" id="PS51257">
    <property type="entry name" value="PROKAR_LIPOPROTEIN"/>
    <property type="match status" value="1"/>
</dbReference>
<dbReference type="InterPro" id="IPR004843">
    <property type="entry name" value="Calcineurin-like_PHP"/>
</dbReference>
<evidence type="ECO:0000256" key="1">
    <source>
        <dbReference type="ARBA" id="ARBA00022723"/>
    </source>
</evidence>
<evidence type="ECO:0000256" key="3">
    <source>
        <dbReference type="ARBA" id="ARBA00023004"/>
    </source>
</evidence>
<evidence type="ECO:0000313" key="6">
    <source>
        <dbReference type="EMBL" id="MCJ0826234.1"/>
    </source>
</evidence>
<sequence length="272" mass="29510">MRTIVHLSDLHFGRVDPVLLAPLAQAVAACAPDLVVVSGDLTQRARARQFRAAAAYLRTLPMPQLVVPGNHDVPLYDVLRRFLAPLARFRRYIGSEDFPYHQDAEIAVIGINTARSLTFKGGRINREQVAEVERRFRGLPEAVTRIVVSHHPFDIPAHGDEGDLVGRAGMAMQAFSGCGVDLFLSGHLHHSHAANTAARYDIDGYAALVVQAGTATSTRGRGEANAFNVLRIGAADMALETQAWAADRGAFLPLAQQHFHYAHGSGWAARPA</sequence>
<dbReference type="InterPro" id="IPR050884">
    <property type="entry name" value="CNP_phosphodiesterase-III"/>
</dbReference>
<evidence type="ECO:0000313" key="7">
    <source>
        <dbReference type="Proteomes" id="UP001165423"/>
    </source>
</evidence>
<dbReference type="Pfam" id="PF00149">
    <property type="entry name" value="Metallophos"/>
    <property type="match status" value="1"/>
</dbReference>
<keyword evidence="1" id="KW-0479">Metal-binding</keyword>
<dbReference type="InterPro" id="IPR029052">
    <property type="entry name" value="Metallo-depent_PP-like"/>
</dbReference>
<evidence type="ECO:0000259" key="5">
    <source>
        <dbReference type="Pfam" id="PF00149"/>
    </source>
</evidence>
<dbReference type="SUPFAM" id="SSF56300">
    <property type="entry name" value="Metallo-dependent phosphatases"/>
    <property type="match status" value="1"/>
</dbReference>
<reference evidence="6 7" key="1">
    <citation type="submission" date="2022-03" db="EMBL/GenBank/DDBJ databases">
        <title>Luteimonas soily sp. nov., a novel bacterium isolated from the soil.</title>
        <authorList>
            <person name="Zhang X."/>
        </authorList>
    </citation>
    <scope>NUCLEOTIDE SEQUENCE [LARGE SCALE GENOMIC DNA]</scope>
    <source>
        <strain evidence="6 7">50</strain>
    </source>
</reference>
<dbReference type="EMBL" id="JALGCL010000003">
    <property type="protein sequence ID" value="MCJ0826234.1"/>
    <property type="molecule type" value="Genomic_DNA"/>
</dbReference>
<feature type="domain" description="Calcineurin-like phosphoesterase" evidence="5">
    <location>
        <begin position="3"/>
        <end position="190"/>
    </location>
</feature>
<protein>
    <submittedName>
        <fullName evidence="6">Metallophosphoesterase</fullName>
    </submittedName>
</protein>
<gene>
    <name evidence="6" type="ORF">MQC88_09785</name>
</gene>
<keyword evidence="3" id="KW-0408">Iron</keyword>
<evidence type="ECO:0000256" key="2">
    <source>
        <dbReference type="ARBA" id="ARBA00022801"/>
    </source>
</evidence>
<dbReference type="PANTHER" id="PTHR42988:SF2">
    <property type="entry name" value="CYCLIC NUCLEOTIDE PHOSPHODIESTERASE CBUA0032-RELATED"/>
    <property type="match status" value="1"/>
</dbReference>
<proteinExistence type="inferred from homology"/>
<organism evidence="6 7">
    <name type="scientific">Cognatiluteimonas sedimenti</name>
    <dbReference type="NCBI Taxonomy" id="2927791"/>
    <lineage>
        <taxon>Bacteria</taxon>
        <taxon>Pseudomonadati</taxon>
        <taxon>Pseudomonadota</taxon>
        <taxon>Gammaproteobacteria</taxon>
        <taxon>Lysobacterales</taxon>
        <taxon>Lysobacteraceae</taxon>
        <taxon>Cognatiluteimonas</taxon>
    </lineage>
</organism>
<dbReference type="RefSeq" id="WP_243321516.1">
    <property type="nucleotide sequence ID" value="NZ_JALGCL010000003.1"/>
</dbReference>
<dbReference type="PANTHER" id="PTHR42988">
    <property type="entry name" value="PHOSPHOHYDROLASE"/>
    <property type="match status" value="1"/>
</dbReference>
<accession>A0ABT0A5G1</accession>
<keyword evidence="7" id="KW-1185">Reference proteome</keyword>
<comment type="caution">
    <text evidence="6">The sequence shown here is derived from an EMBL/GenBank/DDBJ whole genome shotgun (WGS) entry which is preliminary data.</text>
</comment>
<comment type="similarity">
    <text evidence="4">Belongs to the cyclic nucleotide phosphodiesterase class-III family.</text>
</comment>
<evidence type="ECO:0000256" key="4">
    <source>
        <dbReference type="ARBA" id="ARBA00025742"/>
    </source>
</evidence>
<name>A0ABT0A5G1_9GAMM</name>